<dbReference type="EMBL" id="CM047747">
    <property type="protein sequence ID" value="KAJ0016607.1"/>
    <property type="molecule type" value="Genomic_DNA"/>
</dbReference>
<organism evidence="1 2">
    <name type="scientific">Pistacia integerrima</name>
    <dbReference type="NCBI Taxonomy" id="434235"/>
    <lineage>
        <taxon>Eukaryota</taxon>
        <taxon>Viridiplantae</taxon>
        <taxon>Streptophyta</taxon>
        <taxon>Embryophyta</taxon>
        <taxon>Tracheophyta</taxon>
        <taxon>Spermatophyta</taxon>
        <taxon>Magnoliopsida</taxon>
        <taxon>eudicotyledons</taxon>
        <taxon>Gunneridae</taxon>
        <taxon>Pentapetalae</taxon>
        <taxon>rosids</taxon>
        <taxon>malvids</taxon>
        <taxon>Sapindales</taxon>
        <taxon>Anacardiaceae</taxon>
        <taxon>Pistacia</taxon>
    </lineage>
</organism>
<dbReference type="Proteomes" id="UP001163603">
    <property type="component" value="Chromosome 12"/>
</dbReference>
<comment type="caution">
    <text evidence="1">The sequence shown here is derived from an EMBL/GenBank/DDBJ whole genome shotgun (WGS) entry which is preliminary data.</text>
</comment>
<proteinExistence type="predicted"/>
<evidence type="ECO:0000313" key="2">
    <source>
        <dbReference type="Proteomes" id="UP001163603"/>
    </source>
</evidence>
<name>A0ACC0XEF4_9ROSI</name>
<protein>
    <submittedName>
        <fullName evidence="1">Uncharacterized protein</fullName>
    </submittedName>
</protein>
<gene>
    <name evidence="1" type="ORF">Pint_12036</name>
</gene>
<keyword evidence="2" id="KW-1185">Reference proteome</keyword>
<accession>A0ACC0XEF4</accession>
<reference evidence="2" key="1">
    <citation type="journal article" date="2023" name="G3 (Bethesda)">
        <title>Genome assembly and association tests identify interacting loci associated with vigor, precocity, and sex in interspecific pistachio rootstocks.</title>
        <authorList>
            <person name="Palmer W."/>
            <person name="Jacygrad E."/>
            <person name="Sagayaradj S."/>
            <person name="Cavanaugh K."/>
            <person name="Han R."/>
            <person name="Bertier L."/>
            <person name="Beede B."/>
            <person name="Kafkas S."/>
            <person name="Golino D."/>
            <person name="Preece J."/>
            <person name="Michelmore R."/>
        </authorList>
    </citation>
    <scope>NUCLEOTIDE SEQUENCE [LARGE SCALE GENOMIC DNA]</scope>
</reference>
<sequence>MALRNLVPNLTKLDRASIVGDAINYTKELLRIVNELKLLVEKKRCGRERRKRQKTKDDIDSSNVKPLGDPAQSYSSSLFQL</sequence>
<evidence type="ECO:0000313" key="1">
    <source>
        <dbReference type="EMBL" id="KAJ0016607.1"/>
    </source>
</evidence>